<proteinExistence type="predicted"/>
<feature type="compositionally biased region" description="Basic residues" evidence="1">
    <location>
        <begin position="1"/>
        <end position="10"/>
    </location>
</feature>
<sequence>MVGIRKASRPTKHEDYRRRLERALSLSPSDSESAQGSSSSAESDNTEIESLEENNFPRLQRETNLVDSIPQDATEDWIQREDIGREQNIGEESATSDNRIMIAFQCISELDTRVKSIQSSLSTLADKTGTICSDLDDIAQRLVAVEAAVETINSETQSTTEEND</sequence>
<feature type="region of interest" description="Disordered" evidence="1">
    <location>
        <begin position="1"/>
        <end position="72"/>
    </location>
</feature>
<comment type="caution">
    <text evidence="2">The sequence shown here is derived from an EMBL/GenBank/DDBJ whole genome shotgun (WGS) entry which is preliminary data.</text>
</comment>
<organism evidence="2 3">
    <name type="scientific">Penicillium frequentans</name>
    <dbReference type="NCBI Taxonomy" id="3151616"/>
    <lineage>
        <taxon>Eukaryota</taxon>
        <taxon>Fungi</taxon>
        <taxon>Dikarya</taxon>
        <taxon>Ascomycota</taxon>
        <taxon>Pezizomycotina</taxon>
        <taxon>Eurotiomycetes</taxon>
        <taxon>Eurotiomycetidae</taxon>
        <taxon>Eurotiales</taxon>
        <taxon>Aspergillaceae</taxon>
        <taxon>Penicillium</taxon>
    </lineage>
</organism>
<evidence type="ECO:0000313" key="2">
    <source>
        <dbReference type="EMBL" id="KAJ5533351.1"/>
    </source>
</evidence>
<accession>A0AAD6CQS3</accession>
<reference evidence="2 3" key="1">
    <citation type="journal article" date="2023" name="IMA Fungus">
        <title>Comparative genomic study of the Penicillium genus elucidates a diverse pangenome and 15 lateral gene transfer events.</title>
        <authorList>
            <person name="Petersen C."/>
            <person name="Sorensen T."/>
            <person name="Nielsen M.R."/>
            <person name="Sondergaard T.E."/>
            <person name="Sorensen J.L."/>
            <person name="Fitzpatrick D.A."/>
            <person name="Frisvad J.C."/>
            <person name="Nielsen K.L."/>
        </authorList>
    </citation>
    <scope>NUCLEOTIDE SEQUENCE [LARGE SCALE GENOMIC DNA]</scope>
    <source>
        <strain evidence="2 3">IBT 35679</strain>
    </source>
</reference>
<gene>
    <name evidence="2" type="ORF">N7494_009903</name>
</gene>
<dbReference type="AlphaFoldDB" id="A0AAD6CQS3"/>
<dbReference type="EMBL" id="JAQIZZ010000007">
    <property type="protein sequence ID" value="KAJ5533351.1"/>
    <property type="molecule type" value="Genomic_DNA"/>
</dbReference>
<dbReference type="Proteomes" id="UP001220324">
    <property type="component" value="Unassembled WGS sequence"/>
</dbReference>
<feature type="compositionally biased region" description="Low complexity" evidence="1">
    <location>
        <begin position="27"/>
        <end position="43"/>
    </location>
</feature>
<name>A0AAD6CQS3_9EURO</name>
<evidence type="ECO:0000313" key="3">
    <source>
        <dbReference type="Proteomes" id="UP001220324"/>
    </source>
</evidence>
<keyword evidence="3" id="KW-1185">Reference proteome</keyword>
<protein>
    <submittedName>
        <fullName evidence="2">Uncharacterized protein</fullName>
    </submittedName>
</protein>
<feature type="compositionally biased region" description="Basic and acidic residues" evidence="1">
    <location>
        <begin position="11"/>
        <end position="22"/>
    </location>
</feature>
<evidence type="ECO:0000256" key="1">
    <source>
        <dbReference type="SAM" id="MobiDB-lite"/>
    </source>
</evidence>